<dbReference type="InterPro" id="IPR050613">
    <property type="entry name" value="Sec_Metabolite_Reg"/>
</dbReference>
<sequence length="216" mass="24619">MLRMIDFKRLPAGGELQHHCLKDIPKVLSKYLPSKDQSILLPDYFAKSVQPTFGVLHIPSTCDLMEQTYADMLVGKESNADSMLLLFAICAGCALTWTPELLETLNVTPTDAKIAFRSYCDLFITLLDALSPPLAPSTVALEALLLVTHLLSNTDSRLDQVYTLQARALWMTRALQIHRLDTTKNRERRRAEGCDQTEVEVQRRIWWYMVSSDWFL</sequence>
<gene>
    <name evidence="4" type="ORF">PG994_005984</name>
</gene>
<proteinExistence type="predicted"/>
<evidence type="ECO:0000259" key="3">
    <source>
        <dbReference type="Pfam" id="PF04082"/>
    </source>
</evidence>
<dbReference type="CDD" id="cd12148">
    <property type="entry name" value="fungal_TF_MHR"/>
    <property type="match status" value="1"/>
</dbReference>
<dbReference type="EMBL" id="JAQQWL010000006">
    <property type="protein sequence ID" value="KAK8069368.1"/>
    <property type="molecule type" value="Genomic_DNA"/>
</dbReference>
<dbReference type="PANTHER" id="PTHR31001:SF90">
    <property type="entry name" value="CENTROMERE DNA-BINDING PROTEIN COMPLEX CBF3 SUBUNIT B"/>
    <property type="match status" value="1"/>
</dbReference>
<dbReference type="GeneID" id="92090456"/>
<dbReference type="InterPro" id="IPR007219">
    <property type="entry name" value="XnlR_reg_dom"/>
</dbReference>
<protein>
    <recommendedName>
        <fullName evidence="3">Xylanolytic transcriptional activator regulatory domain-containing protein</fullName>
    </recommendedName>
</protein>
<evidence type="ECO:0000313" key="4">
    <source>
        <dbReference type="EMBL" id="KAK8069368.1"/>
    </source>
</evidence>
<reference evidence="4 5" key="1">
    <citation type="submission" date="2023-01" db="EMBL/GenBank/DDBJ databases">
        <title>Analysis of 21 Apiospora genomes using comparative genomics revels a genus with tremendous synthesis potential of carbohydrate active enzymes and secondary metabolites.</title>
        <authorList>
            <person name="Sorensen T."/>
        </authorList>
    </citation>
    <scope>NUCLEOTIDE SEQUENCE [LARGE SCALE GENOMIC DNA]</scope>
    <source>
        <strain evidence="4 5">CBS 135458</strain>
    </source>
</reference>
<evidence type="ECO:0000256" key="1">
    <source>
        <dbReference type="ARBA" id="ARBA00004123"/>
    </source>
</evidence>
<dbReference type="Pfam" id="PF04082">
    <property type="entry name" value="Fungal_trans"/>
    <property type="match status" value="1"/>
</dbReference>
<dbReference type="RefSeq" id="XP_066716662.1">
    <property type="nucleotide sequence ID" value="XM_066857393.1"/>
</dbReference>
<keyword evidence="5" id="KW-1185">Reference proteome</keyword>
<dbReference type="Proteomes" id="UP001480595">
    <property type="component" value="Unassembled WGS sequence"/>
</dbReference>
<name>A0ABR1VDV3_9PEZI</name>
<comment type="subcellular location">
    <subcellularLocation>
        <location evidence="1">Nucleus</location>
    </subcellularLocation>
</comment>
<keyword evidence="2" id="KW-0539">Nucleus</keyword>
<accession>A0ABR1VDV3</accession>
<evidence type="ECO:0000313" key="5">
    <source>
        <dbReference type="Proteomes" id="UP001480595"/>
    </source>
</evidence>
<organism evidence="4 5">
    <name type="scientific">Apiospora phragmitis</name>
    <dbReference type="NCBI Taxonomy" id="2905665"/>
    <lineage>
        <taxon>Eukaryota</taxon>
        <taxon>Fungi</taxon>
        <taxon>Dikarya</taxon>
        <taxon>Ascomycota</taxon>
        <taxon>Pezizomycotina</taxon>
        <taxon>Sordariomycetes</taxon>
        <taxon>Xylariomycetidae</taxon>
        <taxon>Amphisphaeriales</taxon>
        <taxon>Apiosporaceae</taxon>
        <taxon>Apiospora</taxon>
    </lineage>
</organism>
<feature type="domain" description="Xylanolytic transcriptional activator regulatory" evidence="3">
    <location>
        <begin position="44"/>
        <end position="213"/>
    </location>
</feature>
<dbReference type="PANTHER" id="PTHR31001">
    <property type="entry name" value="UNCHARACTERIZED TRANSCRIPTIONAL REGULATORY PROTEIN"/>
    <property type="match status" value="1"/>
</dbReference>
<evidence type="ECO:0000256" key="2">
    <source>
        <dbReference type="ARBA" id="ARBA00023242"/>
    </source>
</evidence>
<comment type="caution">
    <text evidence="4">The sequence shown here is derived from an EMBL/GenBank/DDBJ whole genome shotgun (WGS) entry which is preliminary data.</text>
</comment>